<feature type="binding site" evidence="9">
    <location>
        <position position="23"/>
    </location>
    <ligand>
        <name>Ca(2+)</name>
        <dbReference type="ChEBI" id="CHEBI:29108"/>
        <label>1</label>
    </ligand>
</feature>
<evidence type="ECO:0000313" key="14">
    <source>
        <dbReference type="Proteomes" id="UP000288805"/>
    </source>
</evidence>
<keyword evidence="6 9" id="KW-0479">Metal-binding</keyword>
<name>A0A438CLX6_VITVI</name>
<dbReference type="Pfam" id="PF00141">
    <property type="entry name" value="peroxidase"/>
    <property type="match status" value="1"/>
</dbReference>
<feature type="chain" id="PRO_5019318686" description="peroxidase" evidence="11">
    <location>
        <begin position="27"/>
        <end position="87"/>
    </location>
</feature>
<dbReference type="PROSITE" id="PS50873">
    <property type="entry name" value="PEROXIDASE_4"/>
    <property type="match status" value="1"/>
</dbReference>
<evidence type="ECO:0000313" key="13">
    <source>
        <dbReference type="EMBL" id="RVW24205.1"/>
    </source>
</evidence>
<dbReference type="InterPro" id="IPR002016">
    <property type="entry name" value="Haem_peroxidase"/>
</dbReference>
<sequence length="87" mass="9150">MVALTTIWQFLLLIAMAAQLAQGCNASILITGSSTERIVGPNSLLRGYEVVDDAKTRLEAACLGVVSCADILALVTRDSVLLDALNS</sequence>
<feature type="signal peptide" evidence="11">
    <location>
        <begin position="1"/>
        <end position="26"/>
    </location>
</feature>
<keyword evidence="9" id="KW-0106">Calcium</keyword>
<protein>
    <recommendedName>
        <fullName evidence="3">peroxidase</fullName>
        <ecNumber evidence="3">1.11.1.7</ecNumber>
    </recommendedName>
</protein>
<keyword evidence="4 13" id="KW-0575">Peroxidase</keyword>
<evidence type="ECO:0000259" key="12">
    <source>
        <dbReference type="PROSITE" id="PS50873"/>
    </source>
</evidence>
<keyword evidence="8" id="KW-0408">Iron</keyword>
<dbReference type="InterPro" id="IPR010255">
    <property type="entry name" value="Haem_peroxidase_sf"/>
</dbReference>
<comment type="cofactor">
    <cofactor evidence="2">
        <name>heme b</name>
        <dbReference type="ChEBI" id="CHEBI:60344"/>
    </cofactor>
</comment>
<accession>A0A438CLX6</accession>
<evidence type="ECO:0000256" key="5">
    <source>
        <dbReference type="ARBA" id="ARBA00022617"/>
    </source>
</evidence>
<dbReference type="GO" id="GO:0140825">
    <property type="term" value="F:lactoperoxidase activity"/>
    <property type="evidence" value="ECO:0007669"/>
    <property type="project" value="UniProtKB-EC"/>
</dbReference>
<dbReference type="Gene3D" id="1.10.520.10">
    <property type="match status" value="1"/>
</dbReference>
<evidence type="ECO:0000256" key="4">
    <source>
        <dbReference type="ARBA" id="ARBA00022559"/>
    </source>
</evidence>
<comment type="similarity">
    <text evidence="10">Belongs to the peroxidase family.</text>
</comment>
<dbReference type="Proteomes" id="UP000288805">
    <property type="component" value="Unassembled WGS sequence"/>
</dbReference>
<dbReference type="SUPFAM" id="SSF48113">
    <property type="entry name" value="Heme-dependent peroxidases"/>
    <property type="match status" value="1"/>
</dbReference>
<dbReference type="GO" id="GO:0046872">
    <property type="term" value="F:metal ion binding"/>
    <property type="evidence" value="ECO:0007669"/>
    <property type="project" value="UniProtKB-KW"/>
</dbReference>
<feature type="domain" description="Plant heme peroxidase family profile" evidence="12">
    <location>
        <begin position="20"/>
        <end position="87"/>
    </location>
</feature>
<dbReference type="EMBL" id="QGNW01002177">
    <property type="protein sequence ID" value="RVW24205.1"/>
    <property type="molecule type" value="Genomic_DNA"/>
</dbReference>
<dbReference type="GO" id="GO:0006979">
    <property type="term" value="P:response to oxidative stress"/>
    <property type="evidence" value="ECO:0007669"/>
    <property type="project" value="InterPro"/>
</dbReference>
<feature type="binding site" evidence="9">
    <location>
        <position position="27"/>
    </location>
    <ligand>
        <name>Ca(2+)</name>
        <dbReference type="ChEBI" id="CHEBI:29108"/>
        <label>1</label>
    </ligand>
</feature>
<dbReference type="PANTHER" id="PTHR31235">
    <property type="entry name" value="PEROXIDASE 25-RELATED"/>
    <property type="match status" value="1"/>
</dbReference>
<feature type="binding site" evidence="9">
    <location>
        <position position="36"/>
    </location>
    <ligand>
        <name>Ca(2+)</name>
        <dbReference type="ChEBI" id="CHEBI:29108"/>
        <label>1</label>
    </ligand>
</feature>
<evidence type="ECO:0000256" key="8">
    <source>
        <dbReference type="ARBA" id="ARBA00023004"/>
    </source>
</evidence>
<keyword evidence="11" id="KW-0732">Signal</keyword>
<gene>
    <name evidence="13" type="primary">PER71_1</name>
    <name evidence="13" type="ORF">CK203_091368</name>
</gene>
<evidence type="ECO:0000256" key="10">
    <source>
        <dbReference type="RuleBase" id="RU004241"/>
    </source>
</evidence>
<evidence type="ECO:0000256" key="2">
    <source>
        <dbReference type="ARBA" id="ARBA00001970"/>
    </source>
</evidence>
<dbReference type="AlphaFoldDB" id="A0A438CLX6"/>
<evidence type="ECO:0000256" key="6">
    <source>
        <dbReference type="ARBA" id="ARBA00022723"/>
    </source>
</evidence>
<comment type="catalytic activity">
    <reaction evidence="1">
        <text>2 a phenolic donor + H2O2 = 2 a phenolic radical donor + 2 H2O</text>
        <dbReference type="Rhea" id="RHEA:56136"/>
        <dbReference type="ChEBI" id="CHEBI:15377"/>
        <dbReference type="ChEBI" id="CHEBI:16240"/>
        <dbReference type="ChEBI" id="CHEBI:139520"/>
        <dbReference type="ChEBI" id="CHEBI:139521"/>
        <dbReference type="EC" id="1.11.1.7"/>
    </reaction>
</comment>
<evidence type="ECO:0000256" key="9">
    <source>
        <dbReference type="PIRSR" id="PIRSR600823-3"/>
    </source>
</evidence>
<dbReference type="EC" id="1.11.1.7" evidence="3"/>
<dbReference type="GO" id="GO:0020037">
    <property type="term" value="F:heme binding"/>
    <property type="evidence" value="ECO:0007669"/>
    <property type="project" value="InterPro"/>
</dbReference>
<comment type="cofactor">
    <cofactor evidence="9">
        <name>Ca(2+)</name>
        <dbReference type="ChEBI" id="CHEBI:29108"/>
    </cofactor>
    <text evidence="9">Binds 2 calcium ions per subunit.</text>
</comment>
<evidence type="ECO:0000256" key="1">
    <source>
        <dbReference type="ARBA" id="ARBA00000189"/>
    </source>
</evidence>
<dbReference type="InterPro" id="IPR000823">
    <property type="entry name" value="Peroxidase_pln"/>
</dbReference>
<keyword evidence="7" id="KW-0560">Oxidoreductase</keyword>
<reference evidence="13 14" key="1">
    <citation type="journal article" date="2018" name="PLoS Genet.">
        <title>Population sequencing reveals clonal diversity and ancestral inbreeding in the grapevine cultivar Chardonnay.</title>
        <authorList>
            <person name="Roach M.J."/>
            <person name="Johnson D.L."/>
            <person name="Bohlmann J."/>
            <person name="van Vuuren H.J."/>
            <person name="Jones S.J."/>
            <person name="Pretorius I.S."/>
            <person name="Schmidt S.A."/>
            <person name="Borneman A.R."/>
        </authorList>
    </citation>
    <scope>NUCLEOTIDE SEQUENCE [LARGE SCALE GENOMIC DNA]</scope>
    <source>
        <strain evidence="14">cv. Chardonnay</strain>
        <tissue evidence="13">Leaf</tissue>
    </source>
</reference>
<comment type="caution">
    <text evidence="13">The sequence shown here is derived from an EMBL/GenBank/DDBJ whole genome shotgun (WGS) entry which is preliminary data.</text>
</comment>
<dbReference type="PRINTS" id="PR00461">
    <property type="entry name" value="PLPEROXIDASE"/>
</dbReference>
<keyword evidence="5" id="KW-0349">Heme</keyword>
<proteinExistence type="inferred from homology"/>
<evidence type="ECO:0000256" key="11">
    <source>
        <dbReference type="SAM" id="SignalP"/>
    </source>
</evidence>
<evidence type="ECO:0000256" key="3">
    <source>
        <dbReference type="ARBA" id="ARBA00012313"/>
    </source>
</evidence>
<evidence type="ECO:0000256" key="7">
    <source>
        <dbReference type="ARBA" id="ARBA00023002"/>
    </source>
</evidence>
<organism evidence="13 14">
    <name type="scientific">Vitis vinifera</name>
    <name type="common">Grape</name>
    <dbReference type="NCBI Taxonomy" id="29760"/>
    <lineage>
        <taxon>Eukaryota</taxon>
        <taxon>Viridiplantae</taxon>
        <taxon>Streptophyta</taxon>
        <taxon>Embryophyta</taxon>
        <taxon>Tracheophyta</taxon>
        <taxon>Spermatophyta</taxon>
        <taxon>Magnoliopsida</taxon>
        <taxon>eudicotyledons</taxon>
        <taxon>Gunneridae</taxon>
        <taxon>Pentapetalae</taxon>
        <taxon>rosids</taxon>
        <taxon>Vitales</taxon>
        <taxon>Vitaceae</taxon>
        <taxon>Viteae</taxon>
        <taxon>Vitis</taxon>
    </lineage>
</organism>